<dbReference type="RefSeq" id="WP_093939211.1">
    <property type="nucleotide sequence ID" value="NZ_NMQT01000190.1"/>
</dbReference>
<evidence type="ECO:0000313" key="2">
    <source>
        <dbReference type="EMBL" id="OXM44259.1"/>
    </source>
</evidence>
<proteinExistence type="predicted"/>
<keyword evidence="3" id="KW-1185">Reference proteome</keyword>
<feature type="region of interest" description="Disordered" evidence="1">
    <location>
        <begin position="45"/>
        <end position="81"/>
    </location>
</feature>
<gene>
    <name evidence="2" type="ORF">CFP71_40615</name>
</gene>
<organism evidence="2 3">
    <name type="scientific">Amycolatopsis thailandensis</name>
    <dbReference type="NCBI Taxonomy" id="589330"/>
    <lineage>
        <taxon>Bacteria</taxon>
        <taxon>Bacillati</taxon>
        <taxon>Actinomycetota</taxon>
        <taxon>Actinomycetes</taxon>
        <taxon>Pseudonocardiales</taxon>
        <taxon>Pseudonocardiaceae</taxon>
        <taxon>Amycolatopsis</taxon>
    </lineage>
</organism>
<accession>A0A229RCN7</accession>
<evidence type="ECO:0000313" key="3">
    <source>
        <dbReference type="Proteomes" id="UP000215223"/>
    </source>
</evidence>
<comment type="caution">
    <text evidence="2">The sequence shown here is derived from an EMBL/GenBank/DDBJ whole genome shotgun (WGS) entry which is preliminary data.</text>
</comment>
<evidence type="ECO:0000256" key="1">
    <source>
        <dbReference type="SAM" id="MobiDB-lite"/>
    </source>
</evidence>
<reference evidence="2 3" key="1">
    <citation type="submission" date="2017-07" db="EMBL/GenBank/DDBJ databases">
        <title>Amycolatopsis thailandensis Genome sequencing and assembly.</title>
        <authorList>
            <person name="Kaur N."/>
            <person name="Mayilraj S."/>
        </authorList>
    </citation>
    <scope>NUCLEOTIDE SEQUENCE [LARGE SCALE GENOMIC DNA]</scope>
    <source>
        <strain evidence="2 3">JCM 16380</strain>
    </source>
</reference>
<name>A0A229RCN7_9PSEU</name>
<dbReference type="AlphaFoldDB" id="A0A229RCN7"/>
<dbReference type="Proteomes" id="UP000215223">
    <property type="component" value="Unassembled WGS sequence"/>
</dbReference>
<sequence length="107" mass="11232">MYLLTKLLTTALLLGTIVITGAGLVIGSADAETLAPLKTRSITHSHSWADATPPSQSIRPDGNFEPNGTPITRGPGSTGAQEVGVRITDASVFHEPRVFPRQTSHSA</sequence>
<protein>
    <submittedName>
        <fullName evidence="2">Uncharacterized protein</fullName>
    </submittedName>
</protein>
<dbReference type="EMBL" id="NMQT01000190">
    <property type="protein sequence ID" value="OXM44259.1"/>
    <property type="molecule type" value="Genomic_DNA"/>
</dbReference>